<reference evidence="5" key="1">
    <citation type="submission" date="2025-08" db="UniProtKB">
        <authorList>
            <consortium name="RefSeq"/>
        </authorList>
    </citation>
    <scope>IDENTIFICATION</scope>
    <source>
        <tissue evidence="5">Muscle</tissue>
    </source>
</reference>
<sequence>MGISIPKAWEILIKTTSLFPLTPKRKVETHKSKIHAEFEQQKNFLAEEELRQLQKLEMDERKQLKILGEAEVELAQSREALQELISELERRSRGSELELLQELISISPRSESWNLKELDIDSPDLRSVCRVPGLKKMLRTCGVHVTLDPHTANPWLILSGDQRQVKLGHTPQDVPEKEERFDTYPMVLGAQNFESGKFYWEVDVTGKGAWDLGVCRDSVQRKGQFLLNNVNSSQHAEEKIHGFMEAALGEDNEDEKTISQEGKDIGDE</sequence>
<keyword evidence="4" id="KW-1185">Reference proteome</keyword>
<dbReference type="SUPFAM" id="SSF49899">
    <property type="entry name" value="Concanavalin A-like lectins/glucanases"/>
    <property type="match status" value="1"/>
</dbReference>
<evidence type="ECO:0000313" key="5">
    <source>
        <dbReference type="RefSeq" id="XP_019481126.1"/>
    </source>
</evidence>
<dbReference type="SMART" id="SM00589">
    <property type="entry name" value="PRY"/>
    <property type="match status" value="1"/>
</dbReference>
<dbReference type="InterPro" id="IPR013320">
    <property type="entry name" value="ConA-like_dom_sf"/>
</dbReference>
<dbReference type="Proteomes" id="UP000694851">
    <property type="component" value="Unplaced"/>
</dbReference>
<dbReference type="RefSeq" id="XP_019481126.1">
    <property type="nucleotide sequence ID" value="XM_019625581.1"/>
</dbReference>
<evidence type="ECO:0000313" key="4">
    <source>
        <dbReference type="Proteomes" id="UP000694851"/>
    </source>
</evidence>
<organism evidence="4 5">
    <name type="scientific">Hipposideros armiger</name>
    <name type="common">Great Himalayan leaf-nosed bat</name>
    <dbReference type="NCBI Taxonomy" id="186990"/>
    <lineage>
        <taxon>Eukaryota</taxon>
        <taxon>Metazoa</taxon>
        <taxon>Chordata</taxon>
        <taxon>Craniata</taxon>
        <taxon>Vertebrata</taxon>
        <taxon>Euteleostomi</taxon>
        <taxon>Mammalia</taxon>
        <taxon>Eutheria</taxon>
        <taxon>Laurasiatheria</taxon>
        <taxon>Chiroptera</taxon>
        <taxon>Yinpterochiroptera</taxon>
        <taxon>Rhinolophoidea</taxon>
        <taxon>Hipposideridae</taxon>
        <taxon>Hipposideros</taxon>
    </lineage>
</organism>
<dbReference type="PRINTS" id="PR01407">
    <property type="entry name" value="BUTYPHLNCDUF"/>
</dbReference>
<dbReference type="InterPro" id="IPR003877">
    <property type="entry name" value="SPRY_dom"/>
</dbReference>
<feature type="compositionally biased region" description="Basic and acidic residues" evidence="2">
    <location>
        <begin position="255"/>
        <end position="268"/>
    </location>
</feature>
<feature type="domain" description="B30.2/SPRY" evidence="3">
    <location>
        <begin position="124"/>
        <end position="268"/>
    </location>
</feature>
<gene>
    <name evidence="5" type="primary">LOC109372408</name>
</gene>
<dbReference type="KEGG" id="hai:109372408"/>
<dbReference type="Gene3D" id="2.60.120.920">
    <property type="match status" value="1"/>
</dbReference>
<dbReference type="InterPro" id="IPR043136">
    <property type="entry name" value="B30.2/SPRY_sf"/>
</dbReference>
<evidence type="ECO:0000256" key="2">
    <source>
        <dbReference type="SAM" id="MobiDB-lite"/>
    </source>
</evidence>
<proteinExistence type="predicted"/>
<protein>
    <submittedName>
        <fullName evidence="5">E3 ubiquitin-protein ligase TRIM21-like</fullName>
    </submittedName>
</protein>
<feature type="coiled-coil region" evidence="1">
    <location>
        <begin position="36"/>
        <end position="98"/>
    </location>
</feature>
<dbReference type="AlphaFoldDB" id="A0A8B7PY86"/>
<dbReference type="InterPro" id="IPR050143">
    <property type="entry name" value="TRIM/RBCC"/>
</dbReference>
<dbReference type="OrthoDB" id="128536at2759"/>
<dbReference type="GeneID" id="109372408"/>
<keyword evidence="1" id="KW-0175">Coiled coil</keyword>
<dbReference type="PROSITE" id="PS50188">
    <property type="entry name" value="B302_SPRY"/>
    <property type="match status" value="1"/>
</dbReference>
<evidence type="ECO:0000256" key="1">
    <source>
        <dbReference type="SAM" id="Coils"/>
    </source>
</evidence>
<accession>A0A8B7PY86</accession>
<dbReference type="Pfam" id="PF00622">
    <property type="entry name" value="SPRY"/>
    <property type="match status" value="1"/>
</dbReference>
<dbReference type="InterPro" id="IPR003879">
    <property type="entry name" value="Butyrophylin_SPRY"/>
</dbReference>
<dbReference type="InterPro" id="IPR001870">
    <property type="entry name" value="B30.2/SPRY"/>
</dbReference>
<name>A0A8B7PY86_HIPAR</name>
<dbReference type="Pfam" id="PF13765">
    <property type="entry name" value="PRY"/>
    <property type="match status" value="1"/>
</dbReference>
<dbReference type="InterPro" id="IPR006574">
    <property type="entry name" value="PRY"/>
</dbReference>
<dbReference type="PANTHER" id="PTHR24103">
    <property type="entry name" value="E3 UBIQUITIN-PROTEIN LIGASE TRIM"/>
    <property type="match status" value="1"/>
</dbReference>
<evidence type="ECO:0000259" key="3">
    <source>
        <dbReference type="PROSITE" id="PS50188"/>
    </source>
</evidence>
<feature type="region of interest" description="Disordered" evidence="2">
    <location>
        <begin position="248"/>
        <end position="268"/>
    </location>
</feature>